<dbReference type="STRING" id="279238.Saro_2922"/>
<dbReference type="GO" id="GO:0046294">
    <property type="term" value="P:formaldehyde catabolic process"/>
    <property type="evidence" value="ECO:0007669"/>
    <property type="project" value="InterPro"/>
</dbReference>
<keyword evidence="4 8" id="KW-0378">Hydrolase</keyword>
<evidence type="ECO:0000256" key="5">
    <source>
        <dbReference type="ARBA" id="ARBA00047590"/>
    </source>
</evidence>
<dbReference type="GO" id="GO:0018738">
    <property type="term" value="F:S-formylglutathione hydrolase activity"/>
    <property type="evidence" value="ECO:0007669"/>
    <property type="project" value="UniProtKB-UniRule"/>
</dbReference>
<evidence type="ECO:0000256" key="1">
    <source>
        <dbReference type="ARBA" id="ARBA00005622"/>
    </source>
</evidence>
<dbReference type="InterPro" id="IPR000801">
    <property type="entry name" value="Esterase-like"/>
</dbReference>
<keyword evidence="3 8" id="KW-0719">Serine esterase</keyword>
<comment type="catalytic activity">
    <reaction evidence="5 8">
        <text>S-formylglutathione + H2O = formate + glutathione + H(+)</text>
        <dbReference type="Rhea" id="RHEA:14961"/>
        <dbReference type="ChEBI" id="CHEBI:15377"/>
        <dbReference type="ChEBI" id="CHEBI:15378"/>
        <dbReference type="ChEBI" id="CHEBI:15740"/>
        <dbReference type="ChEBI" id="CHEBI:57688"/>
        <dbReference type="ChEBI" id="CHEBI:57925"/>
        <dbReference type="EC" id="3.1.2.12"/>
    </reaction>
</comment>
<dbReference type="PANTHER" id="PTHR10061">
    <property type="entry name" value="S-FORMYLGLUTATHIONE HYDROLASE"/>
    <property type="match status" value="1"/>
</dbReference>
<dbReference type="InterPro" id="IPR014186">
    <property type="entry name" value="S-formylglutathione_hydrol"/>
</dbReference>
<dbReference type="ESTHER" id="novad-q2g466">
    <property type="family name" value="A85-EsteraseD-FGH"/>
</dbReference>
<dbReference type="GO" id="GO:0052689">
    <property type="term" value="F:carboxylic ester hydrolase activity"/>
    <property type="evidence" value="ECO:0007669"/>
    <property type="project" value="UniProtKB-KW"/>
</dbReference>
<feature type="active site" description="Charge relay system" evidence="7">
    <location>
        <position position="151"/>
    </location>
</feature>
<evidence type="ECO:0000256" key="2">
    <source>
        <dbReference type="ARBA" id="ARBA00012479"/>
    </source>
</evidence>
<dbReference type="KEGG" id="nar:Saro_2922"/>
<dbReference type="eggNOG" id="COG0627">
    <property type="taxonomic scope" value="Bacteria"/>
</dbReference>
<organism evidence="9 10">
    <name type="scientific">Novosphingobium aromaticivorans (strain ATCC 700278 / DSM 12444 / CCUG 56034 / CIP 105152 / NBRC 16084 / F199)</name>
    <dbReference type="NCBI Taxonomy" id="279238"/>
    <lineage>
        <taxon>Bacteria</taxon>
        <taxon>Pseudomonadati</taxon>
        <taxon>Pseudomonadota</taxon>
        <taxon>Alphaproteobacteria</taxon>
        <taxon>Sphingomonadales</taxon>
        <taxon>Sphingomonadaceae</taxon>
        <taxon>Novosphingobium</taxon>
    </lineage>
</organism>
<evidence type="ECO:0000256" key="6">
    <source>
        <dbReference type="NCBIfam" id="TIGR02821"/>
    </source>
</evidence>
<name>Q2G466_NOVAD</name>
<evidence type="ECO:0000256" key="3">
    <source>
        <dbReference type="ARBA" id="ARBA00022487"/>
    </source>
</evidence>
<dbReference type="Pfam" id="PF00756">
    <property type="entry name" value="Esterase"/>
    <property type="match status" value="1"/>
</dbReference>
<sequence length="285" mass="30604">MSIETVSTSKAHGGTLGVYKHDSASTGTGMTFSVFLPPQAAAGAKLPVLVYLSGLTCTHANVTDKGEYRKACAEHGLVFVAPDTSPRGEGVADDPDAAYDFGLGAGFYVNATQQPFARHYRMWDYIAEELPALLAANFPVDLGRMGITGHSMGGHGALTLGLTHPEKFRSLSAFAPIVAPGQVPWGHKALGGYLGDDRAAWRKHDAVALIEDGRRPGGDILVDQGDADGFLVEQLRPELLDAACKAAGVDLTLRMQPGYDHSYNFISTFMDDHVRWHAERLKVRP</sequence>
<dbReference type="PANTHER" id="PTHR10061:SF0">
    <property type="entry name" value="S-FORMYLGLUTATHIONE HYDROLASE"/>
    <property type="match status" value="1"/>
</dbReference>
<dbReference type="NCBIfam" id="TIGR02821">
    <property type="entry name" value="fghA_ester_D"/>
    <property type="match status" value="1"/>
</dbReference>
<dbReference type="FunFam" id="3.40.50.1820:FF:000002">
    <property type="entry name" value="S-formylglutathione hydrolase"/>
    <property type="match status" value="1"/>
</dbReference>
<accession>Q2G466</accession>
<evidence type="ECO:0000256" key="8">
    <source>
        <dbReference type="RuleBase" id="RU363068"/>
    </source>
</evidence>
<dbReference type="GO" id="GO:0005829">
    <property type="term" value="C:cytosol"/>
    <property type="evidence" value="ECO:0007669"/>
    <property type="project" value="TreeGrafter"/>
</dbReference>
<dbReference type="Proteomes" id="UP000009134">
    <property type="component" value="Chromosome"/>
</dbReference>
<dbReference type="InterPro" id="IPR029058">
    <property type="entry name" value="AB_hydrolase_fold"/>
</dbReference>
<comment type="similarity">
    <text evidence="1 8">Belongs to the esterase D family.</text>
</comment>
<evidence type="ECO:0000256" key="4">
    <source>
        <dbReference type="ARBA" id="ARBA00022801"/>
    </source>
</evidence>
<dbReference type="EC" id="3.1.2.12" evidence="2 6"/>
<comment type="function">
    <text evidence="8">Serine hydrolase involved in the detoxification of formaldehyde.</text>
</comment>
<reference evidence="10" key="1">
    <citation type="submission" date="2006-01" db="EMBL/GenBank/DDBJ databases">
        <title>Complete sequence of Novosphingobium aromaticivorans DSM 12444.</title>
        <authorList>
            <consortium name="US DOE Joint Genome Institute"/>
            <person name="Copeland A."/>
            <person name="Lucas S."/>
            <person name="Lapidus A."/>
            <person name="Barry K."/>
            <person name="Detter J.C."/>
            <person name="Glavina T."/>
            <person name="Hammon N."/>
            <person name="Israni S."/>
            <person name="Pitluck S."/>
            <person name="Chain P."/>
            <person name="Malfatti S."/>
            <person name="Shin M."/>
            <person name="Vergez L."/>
            <person name="Schmutz J."/>
            <person name="Larimer F."/>
            <person name="Land M."/>
            <person name="Kyrpides N."/>
            <person name="Ivanova N."/>
            <person name="Fredrickson J."/>
            <person name="Balkwill D."/>
            <person name="Romine M.F."/>
            <person name="Richardson P."/>
        </authorList>
    </citation>
    <scope>NUCLEOTIDE SEQUENCE [LARGE SCALE GENOMIC DNA]</scope>
    <source>
        <strain evidence="10">ATCC 700278 / DSM 12444 / CCUG 56034 / CIP 105152 / NBRC 16084 / F199</strain>
    </source>
</reference>
<evidence type="ECO:0000313" key="9">
    <source>
        <dbReference type="EMBL" id="ABD27357.1"/>
    </source>
</evidence>
<evidence type="ECO:0000256" key="7">
    <source>
        <dbReference type="PIRSR" id="PIRSR614186-1"/>
    </source>
</evidence>
<dbReference type="RefSeq" id="WP_011446561.1">
    <property type="nucleotide sequence ID" value="NC_007794.1"/>
</dbReference>
<protein>
    <recommendedName>
        <fullName evidence="2 6">S-formylglutathione hydrolase</fullName>
        <ecNumber evidence="2 6">3.1.2.12</ecNumber>
    </recommendedName>
</protein>
<keyword evidence="10" id="KW-1185">Reference proteome</keyword>
<dbReference type="AlphaFoldDB" id="Q2G466"/>
<evidence type="ECO:0000313" key="10">
    <source>
        <dbReference type="Proteomes" id="UP000009134"/>
    </source>
</evidence>
<dbReference type="SUPFAM" id="SSF53474">
    <property type="entry name" value="alpha/beta-Hydrolases"/>
    <property type="match status" value="1"/>
</dbReference>
<dbReference type="Gene3D" id="3.40.50.1820">
    <property type="entry name" value="alpha/beta hydrolase"/>
    <property type="match status" value="1"/>
</dbReference>
<gene>
    <name evidence="9" type="ordered locus">Saro_2922</name>
</gene>
<dbReference type="HOGENOM" id="CLU_056472_0_1_5"/>
<feature type="active site" description="Charge relay system" evidence="7">
    <location>
        <position position="228"/>
    </location>
</feature>
<dbReference type="EMBL" id="CP000248">
    <property type="protein sequence ID" value="ABD27357.1"/>
    <property type="molecule type" value="Genomic_DNA"/>
</dbReference>
<proteinExistence type="inferred from homology"/>
<feature type="active site" description="Charge relay system" evidence="7">
    <location>
        <position position="261"/>
    </location>
</feature>